<reference evidence="1" key="1">
    <citation type="journal article" date="2014" name="Front. Microbiol.">
        <title>High frequency of phylogenetically diverse reductive dehalogenase-homologous genes in deep subseafloor sedimentary metagenomes.</title>
        <authorList>
            <person name="Kawai M."/>
            <person name="Futagami T."/>
            <person name="Toyoda A."/>
            <person name="Takaki Y."/>
            <person name="Nishi S."/>
            <person name="Hori S."/>
            <person name="Arai W."/>
            <person name="Tsubouchi T."/>
            <person name="Morono Y."/>
            <person name="Uchiyama I."/>
            <person name="Ito T."/>
            <person name="Fujiyama A."/>
            <person name="Inagaki F."/>
            <person name="Takami H."/>
        </authorList>
    </citation>
    <scope>NUCLEOTIDE SEQUENCE</scope>
    <source>
        <strain evidence="1">Expedition CK06-06</strain>
    </source>
</reference>
<gene>
    <name evidence="1" type="ORF">S01H4_15644</name>
</gene>
<evidence type="ECO:0000313" key="1">
    <source>
        <dbReference type="EMBL" id="GAG70767.1"/>
    </source>
</evidence>
<dbReference type="AlphaFoldDB" id="X1AMU1"/>
<name>X1AMU1_9ZZZZ</name>
<dbReference type="EMBL" id="BART01006856">
    <property type="protein sequence ID" value="GAG70767.1"/>
    <property type="molecule type" value="Genomic_DNA"/>
</dbReference>
<comment type="caution">
    <text evidence="1">The sequence shown here is derived from an EMBL/GenBank/DDBJ whole genome shotgun (WGS) entry which is preliminary data.</text>
</comment>
<protein>
    <submittedName>
        <fullName evidence="1">Uncharacterized protein</fullName>
    </submittedName>
</protein>
<sequence>MGSLDKLATLIIVDSRLEFISIEIFDNMWLNWIDLRGNNLKNIELISKQIKKKIYTYFEI</sequence>
<proteinExistence type="predicted"/>
<accession>X1AMU1</accession>
<organism evidence="1">
    <name type="scientific">marine sediment metagenome</name>
    <dbReference type="NCBI Taxonomy" id="412755"/>
    <lineage>
        <taxon>unclassified sequences</taxon>
        <taxon>metagenomes</taxon>
        <taxon>ecological metagenomes</taxon>
    </lineage>
</organism>